<dbReference type="Gene3D" id="1.10.260.40">
    <property type="entry name" value="lambda repressor-like DNA-binding domains"/>
    <property type="match status" value="1"/>
</dbReference>
<dbReference type="InterPro" id="IPR001387">
    <property type="entry name" value="Cro/C1-type_HTH"/>
</dbReference>
<proteinExistence type="predicted"/>
<dbReference type="Pfam" id="PF01381">
    <property type="entry name" value="HTH_3"/>
    <property type="match status" value="1"/>
</dbReference>
<dbReference type="AlphaFoldDB" id="D6Z9F0"/>
<dbReference type="HOGENOM" id="CLU_2144086_0_0_11"/>
<keyword evidence="3" id="KW-1185">Reference proteome</keyword>
<evidence type="ECO:0000313" key="3">
    <source>
        <dbReference type="Proteomes" id="UP000002247"/>
    </source>
</evidence>
<dbReference type="GO" id="GO:0003677">
    <property type="term" value="F:DNA binding"/>
    <property type="evidence" value="ECO:0007669"/>
    <property type="project" value="InterPro"/>
</dbReference>
<protein>
    <submittedName>
        <fullName evidence="2">Transcriptional regulator, XRE family</fullName>
    </submittedName>
</protein>
<dbReference type="RefSeq" id="WP_013139030.1">
    <property type="nucleotide sequence ID" value="NC_014168.1"/>
</dbReference>
<dbReference type="CDD" id="cd00093">
    <property type="entry name" value="HTH_XRE"/>
    <property type="match status" value="1"/>
</dbReference>
<gene>
    <name evidence="2" type="ordered locus">Srot_2127</name>
</gene>
<evidence type="ECO:0000259" key="1">
    <source>
        <dbReference type="PROSITE" id="PS50943"/>
    </source>
</evidence>
<dbReference type="eggNOG" id="COG1476">
    <property type="taxonomic scope" value="Bacteria"/>
</dbReference>
<accession>D6Z9F0</accession>
<sequence>MVEEEPREEGAAPDLGYAVPMEHAALFNKHVGAEIALWRRVLDMGQDEFAAMVGIERSRLSKIENGKLAARMDEFLAVAALVDTNVVDLLQPAYHRYHGQISTKSGPALPGA</sequence>
<dbReference type="Proteomes" id="UP000002247">
    <property type="component" value="Chromosome"/>
</dbReference>
<dbReference type="PROSITE" id="PS50943">
    <property type="entry name" value="HTH_CROC1"/>
    <property type="match status" value="1"/>
</dbReference>
<dbReference type="InterPro" id="IPR010982">
    <property type="entry name" value="Lambda_DNA-bd_dom_sf"/>
</dbReference>
<name>D6Z9F0_SEGRD</name>
<dbReference type="SMART" id="SM00530">
    <property type="entry name" value="HTH_XRE"/>
    <property type="match status" value="1"/>
</dbReference>
<dbReference type="OrthoDB" id="3197401at2"/>
<feature type="domain" description="HTH cro/C1-type" evidence="1">
    <location>
        <begin position="35"/>
        <end position="89"/>
    </location>
</feature>
<dbReference type="KEGG" id="srt:Srot_2127"/>
<dbReference type="SUPFAM" id="SSF47413">
    <property type="entry name" value="lambda repressor-like DNA-binding domains"/>
    <property type="match status" value="1"/>
</dbReference>
<organism evidence="2 3">
    <name type="scientific">Segniliparus rotundus (strain ATCC BAA-972 / CDC 1076 / CIP 108378 / DSM 44985 / JCM 13578)</name>
    <dbReference type="NCBI Taxonomy" id="640132"/>
    <lineage>
        <taxon>Bacteria</taxon>
        <taxon>Bacillati</taxon>
        <taxon>Actinomycetota</taxon>
        <taxon>Actinomycetes</taxon>
        <taxon>Mycobacteriales</taxon>
        <taxon>Segniliparaceae</taxon>
        <taxon>Segniliparus</taxon>
    </lineage>
</organism>
<reference evidence="2 3" key="1">
    <citation type="journal article" date="2010" name="Stand. Genomic Sci.">
        <title>Complete genome sequence of Segniliparus rotundus type strain (CDC 1076).</title>
        <authorList>
            <person name="Sikorski J."/>
            <person name="Lapidus A."/>
            <person name="Copeland A."/>
            <person name="Misra M."/>
            <person name="Glavina Del Rio T."/>
            <person name="Nolan M."/>
            <person name="Lucas S."/>
            <person name="Chen F."/>
            <person name="Tice H."/>
            <person name="Cheng J.F."/>
            <person name="Jando M."/>
            <person name="Schneider S."/>
            <person name="Bruce D."/>
            <person name="Goodwin L."/>
            <person name="Pitluck S."/>
            <person name="Liolios K."/>
            <person name="Mikhailova N."/>
            <person name="Pati A."/>
            <person name="Ivanova N."/>
            <person name="Mavromatis K."/>
            <person name="Chen A."/>
            <person name="Palaniappan K."/>
            <person name="Chertkov O."/>
            <person name="Land M."/>
            <person name="Hauser L."/>
            <person name="Chang Y.J."/>
            <person name="Jeffries C.D."/>
            <person name="Brettin T."/>
            <person name="Detter J.C."/>
            <person name="Han C."/>
            <person name="Rohde M."/>
            <person name="Goker M."/>
            <person name="Bristow J."/>
            <person name="Eisen J.A."/>
            <person name="Markowitz V."/>
            <person name="Hugenholtz P."/>
            <person name="Kyrpides N.C."/>
            <person name="Klenk H.P."/>
        </authorList>
    </citation>
    <scope>NUCLEOTIDE SEQUENCE [LARGE SCALE GENOMIC DNA]</scope>
    <source>
        <strain evidence="3">ATCC BAA-972 / CDC 1076 / CIP 108378 / DSM 44985 / JCM 13578</strain>
    </source>
</reference>
<dbReference type="EMBL" id="CP001958">
    <property type="protein sequence ID" value="ADG98580.1"/>
    <property type="molecule type" value="Genomic_DNA"/>
</dbReference>
<evidence type="ECO:0000313" key="2">
    <source>
        <dbReference type="EMBL" id="ADG98580.1"/>
    </source>
</evidence>